<keyword evidence="2" id="KW-0813">Transport</keyword>
<accession>A0ABQ8HBU9</accession>
<gene>
    <name evidence="5" type="ORF">JRO89_XS12G0085600</name>
</gene>
<feature type="domain" description="Bifunctional inhibitor/plant lipid transfer protein/seed storage helical" evidence="4">
    <location>
        <begin position="34"/>
        <end position="120"/>
    </location>
</feature>
<comment type="similarity">
    <text evidence="1 2">Belongs to the plant LTP family.</text>
</comment>
<evidence type="ECO:0000259" key="4">
    <source>
        <dbReference type="SMART" id="SM00499"/>
    </source>
</evidence>
<protein>
    <recommendedName>
        <fullName evidence="2">Non-specific lipid-transfer protein</fullName>
    </recommendedName>
</protein>
<name>A0ABQ8HBU9_9ROSI</name>
<proteinExistence type="inferred from homology"/>
<keyword evidence="3" id="KW-0732">Signal</keyword>
<evidence type="ECO:0000313" key="6">
    <source>
        <dbReference type="Proteomes" id="UP000827721"/>
    </source>
</evidence>
<dbReference type="PROSITE" id="PS00597">
    <property type="entry name" value="PLANT_LTP"/>
    <property type="match status" value="1"/>
</dbReference>
<reference evidence="5 6" key="1">
    <citation type="submission" date="2021-02" db="EMBL/GenBank/DDBJ databases">
        <title>Plant Genome Project.</title>
        <authorList>
            <person name="Zhang R.-G."/>
        </authorList>
    </citation>
    <scope>NUCLEOTIDE SEQUENCE [LARGE SCALE GENOMIC DNA]</scope>
    <source>
        <tissue evidence="5">Leaves</tissue>
    </source>
</reference>
<feature type="signal peptide" evidence="3">
    <location>
        <begin position="1"/>
        <end position="30"/>
    </location>
</feature>
<dbReference type="PANTHER" id="PTHR33076">
    <property type="entry name" value="NON-SPECIFIC LIPID-TRANSFER PROTEIN 2-RELATED"/>
    <property type="match status" value="1"/>
</dbReference>
<dbReference type="EMBL" id="JAFEMO010000012">
    <property type="protein sequence ID" value="KAH7553959.1"/>
    <property type="molecule type" value="Genomic_DNA"/>
</dbReference>
<keyword evidence="6" id="KW-1185">Reference proteome</keyword>
<dbReference type="SMART" id="SM00499">
    <property type="entry name" value="AAI"/>
    <property type="match status" value="1"/>
</dbReference>
<evidence type="ECO:0000256" key="1">
    <source>
        <dbReference type="ARBA" id="ARBA00009748"/>
    </source>
</evidence>
<comment type="caution">
    <text evidence="5">The sequence shown here is derived from an EMBL/GenBank/DDBJ whole genome shotgun (WGS) entry which is preliminary data.</text>
</comment>
<evidence type="ECO:0000256" key="3">
    <source>
        <dbReference type="SAM" id="SignalP"/>
    </source>
</evidence>
<dbReference type="Pfam" id="PF00234">
    <property type="entry name" value="Tryp_alpha_amyl"/>
    <property type="match status" value="1"/>
</dbReference>
<dbReference type="InterPro" id="IPR000528">
    <property type="entry name" value="Plant_nsLTP"/>
</dbReference>
<dbReference type="CDD" id="cd01960">
    <property type="entry name" value="nsLTP1"/>
    <property type="match status" value="1"/>
</dbReference>
<evidence type="ECO:0000313" key="5">
    <source>
        <dbReference type="EMBL" id="KAH7553959.1"/>
    </source>
</evidence>
<dbReference type="PRINTS" id="PR00382">
    <property type="entry name" value="LIPIDTRNSFER"/>
</dbReference>
<sequence length="124" mass="12785">MAAASSVLFLKLTCLVLVSMMVIAPKCTKAAITCGQVVNSLTPCINYVANGGAVPPECCNGVSALYNAARTTPDRQTVCKCLKQAISGVPYSGFNLGLAAGLPGKCGVNIPYKISPSTDCNRVQ</sequence>
<dbReference type="Gene3D" id="1.10.110.10">
    <property type="entry name" value="Plant lipid-transfer and hydrophobic proteins"/>
    <property type="match status" value="1"/>
</dbReference>
<organism evidence="5 6">
    <name type="scientific">Xanthoceras sorbifolium</name>
    <dbReference type="NCBI Taxonomy" id="99658"/>
    <lineage>
        <taxon>Eukaryota</taxon>
        <taxon>Viridiplantae</taxon>
        <taxon>Streptophyta</taxon>
        <taxon>Embryophyta</taxon>
        <taxon>Tracheophyta</taxon>
        <taxon>Spermatophyta</taxon>
        <taxon>Magnoliopsida</taxon>
        <taxon>eudicotyledons</taxon>
        <taxon>Gunneridae</taxon>
        <taxon>Pentapetalae</taxon>
        <taxon>rosids</taxon>
        <taxon>malvids</taxon>
        <taxon>Sapindales</taxon>
        <taxon>Sapindaceae</taxon>
        <taxon>Xanthoceroideae</taxon>
        <taxon>Xanthoceras</taxon>
    </lineage>
</organism>
<feature type="chain" id="PRO_5046304892" description="Non-specific lipid-transfer protein" evidence="3">
    <location>
        <begin position="31"/>
        <end position="124"/>
    </location>
</feature>
<keyword evidence="2" id="KW-0446">Lipid-binding</keyword>
<dbReference type="Proteomes" id="UP000827721">
    <property type="component" value="Unassembled WGS sequence"/>
</dbReference>
<comment type="function">
    <text evidence="2">Plant non-specific lipid-transfer proteins transfer phospholipids as well as galactolipids across membranes. May play a role in wax or cutin deposition in the cell walls of expanding epidermal cells and certain secretory tissues.</text>
</comment>
<dbReference type="InterPro" id="IPR016140">
    <property type="entry name" value="Bifunc_inhib/LTP/seed_store"/>
</dbReference>
<evidence type="ECO:0000256" key="2">
    <source>
        <dbReference type="RuleBase" id="RU000628"/>
    </source>
</evidence>
<dbReference type="SUPFAM" id="SSF47699">
    <property type="entry name" value="Bifunctional inhibitor/lipid-transfer protein/seed storage 2S albumin"/>
    <property type="match status" value="1"/>
</dbReference>
<dbReference type="InterPro" id="IPR036312">
    <property type="entry name" value="Bifun_inhib/LTP/seed_sf"/>
</dbReference>